<dbReference type="GO" id="GO:0016020">
    <property type="term" value="C:membrane"/>
    <property type="evidence" value="ECO:0007669"/>
    <property type="project" value="InterPro"/>
</dbReference>
<dbReference type="InterPro" id="IPR027417">
    <property type="entry name" value="P-loop_NTPase"/>
</dbReference>
<comment type="caution">
    <text evidence="6">The sequence shown here is derived from an EMBL/GenBank/DDBJ whole genome shotgun (WGS) entry which is preliminary data.</text>
</comment>
<evidence type="ECO:0000313" key="6">
    <source>
        <dbReference type="EMBL" id="HGS86351.1"/>
    </source>
</evidence>
<evidence type="ECO:0000256" key="4">
    <source>
        <dbReference type="ARBA" id="ARBA00022840"/>
    </source>
</evidence>
<comment type="similarity">
    <text evidence="1">Belongs to the ABC transporter superfamily.</text>
</comment>
<dbReference type="PROSITE" id="PS00211">
    <property type="entry name" value="ABC_TRANSPORTER_1"/>
    <property type="match status" value="1"/>
</dbReference>
<proteinExistence type="inferred from homology"/>
<keyword evidence="4 6" id="KW-0067">ATP-binding</keyword>
<gene>
    <name evidence="6" type="ORF">ENT17_01915</name>
</gene>
<keyword evidence="3" id="KW-0547">Nucleotide-binding</keyword>
<dbReference type="InterPro" id="IPR050683">
    <property type="entry name" value="Bact_Polysacc_Export_ATP-bd"/>
</dbReference>
<dbReference type="PANTHER" id="PTHR46743:SF2">
    <property type="entry name" value="TEICHOIC ACIDS EXPORT ATP-BINDING PROTEIN TAGH"/>
    <property type="match status" value="1"/>
</dbReference>
<sequence>MSLPTAPEIQTAAATLTANGLPVVELQDVTVRYRVPRERYRTFKEFAIRRVQGRVQFEDLLALDGVSLQVFKGEVFGLVGANGAGKTTLLRLVARVMRPTKGRVIVRGRVAPLLAMGAGFHPELTGRENVFLNGALLGYTRHQIEEKMDWIVDFAELRAFIDAPLRTYSSGMMARLGFAVATAQMPEVLIIDEVLSVGDIAFQEKSAARIREFREAGATILLVSHSMASVKKMCSRAAWLDHGRVMAVDQAEAVVEKFELYMNP</sequence>
<dbReference type="GO" id="GO:0140359">
    <property type="term" value="F:ABC-type transporter activity"/>
    <property type="evidence" value="ECO:0007669"/>
    <property type="project" value="InterPro"/>
</dbReference>
<organism evidence="6">
    <name type="scientific">Bellilinea caldifistulae</name>
    <dbReference type="NCBI Taxonomy" id="360411"/>
    <lineage>
        <taxon>Bacteria</taxon>
        <taxon>Bacillati</taxon>
        <taxon>Chloroflexota</taxon>
        <taxon>Anaerolineae</taxon>
        <taxon>Anaerolineales</taxon>
        <taxon>Anaerolineaceae</taxon>
        <taxon>Bellilinea</taxon>
    </lineage>
</organism>
<dbReference type="CDD" id="cd03220">
    <property type="entry name" value="ABC_KpsT_Wzt"/>
    <property type="match status" value="1"/>
</dbReference>
<dbReference type="PANTHER" id="PTHR46743">
    <property type="entry name" value="TEICHOIC ACIDS EXPORT ATP-BINDING PROTEIN TAGH"/>
    <property type="match status" value="1"/>
</dbReference>
<reference evidence="6" key="1">
    <citation type="journal article" date="2020" name="mSystems">
        <title>Genome- and Community-Level Interaction Insights into Carbon Utilization and Element Cycling Functions of Hydrothermarchaeota in Hydrothermal Sediment.</title>
        <authorList>
            <person name="Zhou Z."/>
            <person name="Liu Y."/>
            <person name="Xu W."/>
            <person name="Pan J."/>
            <person name="Luo Z.H."/>
            <person name="Li M."/>
        </authorList>
    </citation>
    <scope>NUCLEOTIDE SEQUENCE [LARGE SCALE GENOMIC DNA]</scope>
    <source>
        <strain evidence="6">SpSt-556</strain>
    </source>
</reference>
<dbReference type="EMBL" id="DSXR01000025">
    <property type="protein sequence ID" value="HGS86351.1"/>
    <property type="molecule type" value="Genomic_DNA"/>
</dbReference>
<feature type="domain" description="ABC transporter" evidence="5">
    <location>
        <begin position="24"/>
        <end position="262"/>
    </location>
</feature>
<dbReference type="SMART" id="SM00382">
    <property type="entry name" value="AAA"/>
    <property type="match status" value="1"/>
</dbReference>
<dbReference type="Pfam" id="PF00005">
    <property type="entry name" value="ABC_tran"/>
    <property type="match status" value="1"/>
</dbReference>
<evidence type="ECO:0000259" key="5">
    <source>
        <dbReference type="PROSITE" id="PS50893"/>
    </source>
</evidence>
<dbReference type="InterPro" id="IPR003593">
    <property type="entry name" value="AAA+_ATPase"/>
</dbReference>
<dbReference type="GO" id="GO:0016887">
    <property type="term" value="F:ATP hydrolysis activity"/>
    <property type="evidence" value="ECO:0007669"/>
    <property type="project" value="InterPro"/>
</dbReference>
<dbReference type="Gene3D" id="3.40.50.300">
    <property type="entry name" value="P-loop containing nucleotide triphosphate hydrolases"/>
    <property type="match status" value="1"/>
</dbReference>
<keyword evidence="2" id="KW-0813">Transport</keyword>
<protein>
    <submittedName>
        <fullName evidence="6">ABC transporter ATP-binding protein</fullName>
    </submittedName>
</protein>
<dbReference type="InterPro" id="IPR017871">
    <property type="entry name" value="ABC_transporter-like_CS"/>
</dbReference>
<dbReference type="GO" id="GO:0005524">
    <property type="term" value="F:ATP binding"/>
    <property type="evidence" value="ECO:0007669"/>
    <property type="project" value="UniProtKB-KW"/>
</dbReference>
<dbReference type="SUPFAM" id="SSF52540">
    <property type="entry name" value="P-loop containing nucleoside triphosphate hydrolases"/>
    <property type="match status" value="1"/>
</dbReference>
<dbReference type="AlphaFoldDB" id="A0A7C4Q069"/>
<evidence type="ECO:0000256" key="1">
    <source>
        <dbReference type="ARBA" id="ARBA00005417"/>
    </source>
</evidence>
<dbReference type="PROSITE" id="PS50893">
    <property type="entry name" value="ABC_TRANSPORTER_2"/>
    <property type="match status" value="1"/>
</dbReference>
<name>A0A7C4Q069_9CHLR</name>
<evidence type="ECO:0000256" key="3">
    <source>
        <dbReference type="ARBA" id="ARBA00022741"/>
    </source>
</evidence>
<accession>A0A7C4Q069</accession>
<dbReference type="InterPro" id="IPR015860">
    <property type="entry name" value="ABC_transpr_TagH-like"/>
</dbReference>
<dbReference type="InterPro" id="IPR003439">
    <property type="entry name" value="ABC_transporter-like_ATP-bd"/>
</dbReference>
<evidence type="ECO:0000256" key="2">
    <source>
        <dbReference type="ARBA" id="ARBA00022448"/>
    </source>
</evidence>